<dbReference type="InterPro" id="IPR016181">
    <property type="entry name" value="Acyl_CoA_acyltransferase"/>
</dbReference>
<evidence type="ECO:0000313" key="4">
    <source>
        <dbReference type="EMBL" id="BAV41452.1"/>
    </source>
</evidence>
<gene>
    <name evidence="4" type="ORF">SHTP_2310</name>
</gene>
<evidence type="ECO:0000256" key="2">
    <source>
        <dbReference type="ARBA" id="ARBA00023315"/>
    </source>
</evidence>
<proteinExistence type="predicted"/>
<dbReference type="GO" id="GO:0016747">
    <property type="term" value="F:acyltransferase activity, transferring groups other than amino-acyl groups"/>
    <property type="evidence" value="ECO:0007669"/>
    <property type="project" value="InterPro"/>
</dbReference>
<evidence type="ECO:0000256" key="1">
    <source>
        <dbReference type="ARBA" id="ARBA00022679"/>
    </source>
</evidence>
<dbReference type="GeneID" id="93436917"/>
<dbReference type="Gene3D" id="3.40.630.30">
    <property type="match status" value="1"/>
</dbReference>
<keyword evidence="2" id="KW-0012">Acyltransferase</keyword>
<reference evidence="4 5" key="1">
    <citation type="submission" date="2016-08" db="EMBL/GenBank/DDBJ databases">
        <title>Complete genome sequence of Mycobacterium shinshuense, a subspecies of M. ulcerans.</title>
        <authorList>
            <person name="Yoshida M."/>
            <person name="Ogura Y."/>
            <person name="Hayashi T."/>
            <person name="Hoshino Y."/>
        </authorList>
    </citation>
    <scope>NUCLEOTIDE SEQUENCE [LARGE SCALE GENOMIC DNA]</scope>
    <source>
        <strain evidence="5">ATCC 33728</strain>
    </source>
</reference>
<dbReference type="Pfam" id="PF13673">
    <property type="entry name" value="Acetyltransf_10"/>
    <property type="match status" value="1"/>
</dbReference>
<dbReference type="Proteomes" id="UP000218067">
    <property type="component" value="Chromosome"/>
</dbReference>
<feature type="domain" description="N-acetyltransferase" evidence="3">
    <location>
        <begin position="7"/>
        <end position="149"/>
    </location>
</feature>
<dbReference type="EMBL" id="AP017624">
    <property type="protein sequence ID" value="BAV41452.1"/>
    <property type="molecule type" value="Genomic_DNA"/>
</dbReference>
<sequence length="157" mass="17209">MNAPNEFLLRPCRGQAEWPALVQIWRGAVEATHHFLTADDIDFYETKLANEYLGLVALTVAVAENLPVGFSGIADGKLEMLFIDQQFRGRGAGSALLRAALAAIPDLLVDVNEQNPQAVGFYHRHGFVTFGRSETDGDGRPFPLLHLRRGSAPPRPS</sequence>
<dbReference type="InterPro" id="IPR000182">
    <property type="entry name" value="GNAT_dom"/>
</dbReference>
<dbReference type="PANTHER" id="PTHR43800:SF1">
    <property type="entry name" value="PEPTIDYL-LYSINE N-ACETYLTRANSFERASE YJAB"/>
    <property type="match status" value="1"/>
</dbReference>
<dbReference type="PROSITE" id="PS51186">
    <property type="entry name" value="GNAT"/>
    <property type="match status" value="1"/>
</dbReference>
<keyword evidence="1 4" id="KW-0808">Transferase</keyword>
<dbReference type="RefSeq" id="WP_012394682.1">
    <property type="nucleotide sequence ID" value="NZ_AP017624.1"/>
</dbReference>
<evidence type="ECO:0000313" key="5">
    <source>
        <dbReference type="Proteomes" id="UP000218067"/>
    </source>
</evidence>
<evidence type="ECO:0000259" key="3">
    <source>
        <dbReference type="PROSITE" id="PS51186"/>
    </source>
</evidence>
<name>A0A1B4Y333_MYCUL</name>
<organism evidence="4 5">
    <name type="scientific">Mycobacterium ulcerans subsp. shinshuense</name>
    <dbReference type="NCBI Taxonomy" id="1124626"/>
    <lineage>
        <taxon>Bacteria</taxon>
        <taxon>Bacillati</taxon>
        <taxon>Actinomycetota</taxon>
        <taxon>Actinomycetes</taxon>
        <taxon>Mycobacteriales</taxon>
        <taxon>Mycobacteriaceae</taxon>
        <taxon>Mycobacterium</taxon>
        <taxon>Mycobacterium ulcerans group</taxon>
    </lineage>
</organism>
<accession>A0A1B4Y333</accession>
<dbReference type="PANTHER" id="PTHR43800">
    <property type="entry name" value="PEPTIDYL-LYSINE N-ACETYLTRANSFERASE YJAB"/>
    <property type="match status" value="1"/>
</dbReference>
<protein>
    <submittedName>
        <fullName evidence="4">Acetyltransferase</fullName>
    </submittedName>
</protein>
<dbReference type="NCBIfam" id="NF007807">
    <property type="entry name" value="PRK10514.1"/>
    <property type="match status" value="1"/>
</dbReference>
<dbReference type="AlphaFoldDB" id="A0A1B4Y333"/>
<dbReference type="SUPFAM" id="SSF55729">
    <property type="entry name" value="Acyl-CoA N-acyltransferases (Nat)"/>
    <property type="match status" value="1"/>
</dbReference>